<dbReference type="PROSITE" id="PS00059">
    <property type="entry name" value="ADH_ZINC"/>
    <property type="match status" value="1"/>
</dbReference>
<dbReference type="InterPro" id="IPR013154">
    <property type="entry name" value="ADH-like_N"/>
</dbReference>
<keyword evidence="5" id="KW-0560">Oxidoreductase</keyword>
<comment type="cofactor">
    <cofactor evidence="1 6">
        <name>Zn(2+)</name>
        <dbReference type="ChEBI" id="CHEBI:29105"/>
    </cofactor>
</comment>
<dbReference type="AlphaFoldDB" id="A0A125BEB3"/>
<protein>
    <submittedName>
        <fullName evidence="8">Zn-dependent alcohol dehydrogenase</fullName>
    </submittedName>
</protein>
<evidence type="ECO:0000256" key="4">
    <source>
        <dbReference type="ARBA" id="ARBA00022833"/>
    </source>
</evidence>
<dbReference type="InterPro" id="IPR013149">
    <property type="entry name" value="ADH-like_C"/>
</dbReference>
<dbReference type="EMBL" id="LRDC01000027">
    <property type="protein sequence ID" value="KVX01295.1"/>
    <property type="molecule type" value="Genomic_DNA"/>
</dbReference>
<dbReference type="Gene3D" id="3.40.50.720">
    <property type="entry name" value="NAD(P)-binding Rossmann-like Domain"/>
    <property type="match status" value="1"/>
</dbReference>
<dbReference type="Proteomes" id="UP000055702">
    <property type="component" value="Unassembled WGS sequence"/>
</dbReference>
<reference evidence="8 9" key="1">
    <citation type="submission" date="2016-01" db="EMBL/GenBank/DDBJ databases">
        <title>Draft genome of the antarctic isolate Shewanella frigidimarina Ag06-30.</title>
        <authorList>
            <person name="Parmeciano Di Noto G."/>
            <person name="Vazquez S."/>
            <person name="Mac Cormack W."/>
            <person name="Iriarte A."/>
            <person name="Quiroga C."/>
        </authorList>
    </citation>
    <scope>NUCLEOTIDE SEQUENCE [LARGE SCALE GENOMIC DNA]</scope>
    <source>
        <strain evidence="8 9">Ag06-30</strain>
    </source>
</reference>
<dbReference type="Pfam" id="PF08240">
    <property type="entry name" value="ADH_N"/>
    <property type="match status" value="1"/>
</dbReference>
<gene>
    <name evidence="8" type="ORF">AWJ07_18515</name>
</gene>
<dbReference type="PANTHER" id="PTHR43161">
    <property type="entry name" value="SORBITOL DEHYDROGENASE"/>
    <property type="match status" value="1"/>
</dbReference>
<dbReference type="SUPFAM" id="SSF51735">
    <property type="entry name" value="NAD(P)-binding Rossmann-fold domains"/>
    <property type="match status" value="1"/>
</dbReference>
<dbReference type="SMART" id="SM00829">
    <property type="entry name" value="PKS_ER"/>
    <property type="match status" value="1"/>
</dbReference>
<dbReference type="RefSeq" id="WP_059746356.1">
    <property type="nucleotide sequence ID" value="NZ_LRDC01000027.1"/>
</dbReference>
<comment type="caution">
    <text evidence="8">The sequence shown here is derived from an EMBL/GenBank/DDBJ whole genome shotgun (WGS) entry which is preliminary data.</text>
</comment>
<dbReference type="GO" id="GO:0016616">
    <property type="term" value="F:oxidoreductase activity, acting on the CH-OH group of donors, NAD or NADP as acceptor"/>
    <property type="evidence" value="ECO:0007669"/>
    <property type="project" value="UniProtKB-ARBA"/>
</dbReference>
<keyword evidence="3 6" id="KW-0479">Metal-binding</keyword>
<accession>A0A125BEB3</accession>
<evidence type="ECO:0000256" key="6">
    <source>
        <dbReference type="RuleBase" id="RU361277"/>
    </source>
</evidence>
<dbReference type="InterPro" id="IPR011032">
    <property type="entry name" value="GroES-like_sf"/>
</dbReference>
<dbReference type="InterPro" id="IPR020843">
    <property type="entry name" value="ER"/>
</dbReference>
<evidence type="ECO:0000256" key="1">
    <source>
        <dbReference type="ARBA" id="ARBA00001947"/>
    </source>
</evidence>
<comment type="similarity">
    <text evidence="2 6">Belongs to the zinc-containing alcohol dehydrogenase family.</text>
</comment>
<evidence type="ECO:0000259" key="7">
    <source>
        <dbReference type="SMART" id="SM00829"/>
    </source>
</evidence>
<dbReference type="GO" id="GO:0008270">
    <property type="term" value="F:zinc ion binding"/>
    <property type="evidence" value="ECO:0007669"/>
    <property type="project" value="InterPro"/>
</dbReference>
<dbReference type="Pfam" id="PF00107">
    <property type="entry name" value="ADH_zinc_N"/>
    <property type="match status" value="1"/>
</dbReference>
<evidence type="ECO:0000313" key="9">
    <source>
        <dbReference type="Proteomes" id="UP000055702"/>
    </source>
</evidence>
<dbReference type="InterPro" id="IPR036291">
    <property type="entry name" value="NAD(P)-bd_dom_sf"/>
</dbReference>
<evidence type="ECO:0000313" key="8">
    <source>
        <dbReference type="EMBL" id="KVX01295.1"/>
    </source>
</evidence>
<dbReference type="SUPFAM" id="SSF50129">
    <property type="entry name" value="GroES-like"/>
    <property type="match status" value="1"/>
</dbReference>
<dbReference type="PANTHER" id="PTHR43161:SF23">
    <property type="entry name" value="(R,R)-BUTANEDIOL DEHYDROGENASE-RELATED"/>
    <property type="match status" value="1"/>
</dbReference>
<dbReference type="Gene3D" id="3.90.180.10">
    <property type="entry name" value="Medium-chain alcohol dehydrogenases, catalytic domain"/>
    <property type="match status" value="1"/>
</dbReference>
<evidence type="ECO:0000256" key="5">
    <source>
        <dbReference type="ARBA" id="ARBA00023002"/>
    </source>
</evidence>
<feature type="domain" description="Enoyl reductase (ER)" evidence="7">
    <location>
        <begin position="8"/>
        <end position="335"/>
    </location>
</feature>
<evidence type="ECO:0000256" key="2">
    <source>
        <dbReference type="ARBA" id="ARBA00008072"/>
    </source>
</evidence>
<dbReference type="InterPro" id="IPR002328">
    <property type="entry name" value="ADH_Zn_CS"/>
</dbReference>
<proteinExistence type="inferred from homology"/>
<name>A0A125BEB3_SHEFR</name>
<keyword evidence="4 6" id="KW-0862">Zinc</keyword>
<evidence type="ECO:0000256" key="3">
    <source>
        <dbReference type="ARBA" id="ARBA00022723"/>
    </source>
</evidence>
<sequence length="340" mass="36756">MQAAQYIGNKAFKIISTSPIAPNDDEVRINVGFVGICGTDMHIYHGVMDARVKPPHTIGHEISGTVAEIGKNVTGFMVGERVVVRPLDYCGDCPACHAGHSHVCHNLKFMGIDTPGAFQNSWTVKARTLHKLPANVDLKQGALIEPLSVACHDIRRARVKAGEHVVVLGGGPIGQLVALVAKSMGAEVLISEPNEHRRQFAAQYGIETINPITDDLTAFVKQWSNQKGADAVFEVSGVQQAVDAMVHVAAVRGRICMVAIHSQKPQVDLFQFFWKELELLGARVYEHADFEMAIDLVASGKVDLKPFISSVSELANIGDAFASMDNNPTGMKALVSCELV</sequence>
<organism evidence="8">
    <name type="scientific">Shewanella frigidimarina</name>
    <dbReference type="NCBI Taxonomy" id="56812"/>
    <lineage>
        <taxon>Bacteria</taxon>
        <taxon>Pseudomonadati</taxon>
        <taxon>Pseudomonadota</taxon>
        <taxon>Gammaproteobacteria</taxon>
        <taxon>Alteromonadales</taxon>
        <taxon>Shewanellaceae</taxon>
        <taxon>Shewanella</taxon>
    </lineage>
</organism>